<keyword evidence="3" id="KW-0812">Transmembrane</keyword>
<evidence type="ECO:0000256" key="1">
    <source>
        <dbReference type="ARBA" id="ARBA00038162"/>
    </source>
</evidence>
<keyword evidence="3" id="KW-1133">Transmembrane helix</keyword>
<dbReference type="PANTHER" id="PTHR11183">
    <property type="entry name" value="GLYCOGENIN SUBFAMILY MEMBER"/>
    <property type="match status" value="1"/>
</dbReference>
<gene>
    <name evidence="4" type="ORF">PLOB_00033720</name>
</gene>
<evidence type="ECO:0000313" key="5">
    <source>
        <dbReference type="Proteomes" id="UP001159405"/>
    </source>
</evidence>
<dbReference type="InterPro" id="IPR050587">
    <property type="entry name" value="GNT1/Glycosyltrans_8"/>
</dbReference>
<dbReference type="InterPro" id="IPR029044">
    <property type="entry name" value="Nucleotide-diphossugar_trans"/>
</dbReference>
<evidence type="ECO:0000313" key="4">
    <source>
        <dbReference type="EMBL" id="CAH3128672.1"/>
    </source>
</evidence>
<protein>
    <recommendedName>
        <fullName evidence="2">glycogenin glucosyltransferase</fullName>
        <ecNumber evidence="2">2.4.1.186</ecNumber>
    </recommendedName>
</protein>
<dbReference type="EC" id="2.4.1.186" evidence="2"/>
<comment type="caution">
    <text evidence="4">The sequence shown here is derived from an EMBL/GenBank/DDBJ whole genome shotgun (WGS) entry which is preliminary data.</text>
</comment>
<dbReference type="Pfam" id="PF01501">
    <property type="entry name" value="Glyco_transf_8"/>
    <property type="match status" value="2"/>
</dbReference>
<dbReference type="InterPro" id="IPR002495">
    <property type="entry name" value="Glyco_trans_8"/>
</dbReference>
<proteinExistence type="inferred from homology"/>
<evidence type="ECO:0000256" key="2">
    <source>
        <dbReference type="ARBA" id="ARBA00038934"/>
    </source>
</evidence>
<dbReference type="SUPFAM" id="SSF53448">
    <property type="entry name" value="Nucleotide-diphospho-sugar transferases"/>
    <property type="match status" value="2"/>
</dbReference>
<accession>A0ABN8P1B9</accession>
<dbReference type="EMBL" id="CALNXK010000045">
    <property type="protein sequence ID" value="CAH3128672.1"/>
    <property type="molecule type" value="Genomic_DNA"/>
</dbReference>
<comment type="similarity">
    <text evidence="1">Belongs to the glycosyltransferase 8 family. Glycogenin subfamily.</text>
</comment>
<sequence>MPQSFTSISLLVSRCVMSDQQNCQQEHDSSSPVSCSKTLRKVCLLLILIPVLIVVVFIAVWRPIFVTYFYRFTKLIVLCVVRDNQRVLDNELEAVNKEWRMYRLESRFGQDWCKEYAESRSNVTWLTALVNDKLIFASLVLGHSIRTFSCQKNMIALISDQVSKKMVKALQRVGWETRVVEELDCEWMEATLGGERNFDFFRKSRIKGTHTRFHAWKYTEFSKIIYTDADYMLMTNVDELFDLGDDFAAVPCGRPGVVDPFFNAGFLVFRPNMKHHEEMMKLWRELTAKDTCPHDQDLLNIYYSNKWKELPYTYNIRRHIYRPMKSFHFACCYPPKPWSAECRPNREEAYNFNSPILTFDDIAMVFWKNAYELLHKYELEDWWRSTEWFRPWQEFGNTTYVKIVFSEILRDKQRFIDKELQTATNEWRLYQMESLFGQEWCKGNDEPRSNVTWLTALVNDNLIVPSLVLGHSIRTFSCQKNMIALISERVSGTAAKALQRVGWETRVVDELDCNWMDAELGGQANMDLFKKQRIKGTHTRFHAWKFTNYSKIIYTDADYMLMTNIDELFDIEDDFAAVPCGRPGVIDPCFNGGLLVFKPDKKYFDEIMKLWFEITVKDTCPNDQDLLSFYFVDAGKWNKLPYAYNIRRIIYRPLKSFHFACCYPPKPWTAKCRPSREEAKLYKGPILTFDDIALLFWKNIYELLTKYKLEDWWRSTEFFDPTQEFGNTSYADCSKSIRRRKNSSKGED</sequence>
<dbReference type="Proteomes" id="UP001159405">
    <property type="component" value="Unassembled WGS sequence"/>
</dbReference>
<dbReference type="Gene3D" id="3.90.550.10">
    <property type="entry name" value="Spore Coat Polysaccharide Biosynthesis Protein SpsA, Chain A"/>
    <property type="match status" value="2"/>
</dbReference>
<name>A0ABN8P1B9_9CNID</name>
<feature type="transmembrane region" description="Helical" evidence="3">
    <location>
        <begin position="42"/>
        <end position="61"/>
    </location>
</feature>
<reference evidence="4 5" key="1">
    <citation type="submission" date="2022-05" db="EMBL/GenBank/DDBJ databases">
        <authorList>
            <consortium name="Genoscope - CEA"/>
            <person name="William W."/>
        </authorList>
    </citation>
    <scope>NUCLEOTIDE SEQUENCE [LARGE SCALE GENOMIC DNA]</scope>
</reference>
<organism evidence="4 5">
    <name type="scientific">Porites lobata</name>
    <dbReference type="NCBI Taxonomy" id="104759"/>
    <lineage>
        <taxon>Eukaryota</taxon>
        <taxon>Metazoa</taxon>
        <taxon>Cnidaria</taxon>
        <taxon>Anthozoa</taxon>
        <taxon>Hexacorallia</taxon>
        <taxon>Scleractinia</taxon>
        <taxon>Fungiina</taxon>
        <taxon>Poritidae</taxon>
        <taxon>Porites</taxon>
    </lineage>
</organism>
<evidence type="ECO:0000256" key="3">
    <source>
        <dbReference type="SAM" id="Phobius"/>
    </source>
</evidence>
<keyword evidence="3" id="KW-0472">Membrane</keyword>
<keyword evidence="5" id="KW-1185">Reference proteome</keyword>